<organism evidence="4 5">
    <name type="scientific">Humibacillus xanthopallidus</name>
    <dbReference type="NCBI Taxonomy" id="412689"/>
    <lineage>
        <taxon>Bacteria</taxon>
        <taxon>Bacillati</taxon>
        <taxon>Actinomycetota</taxon>
        <taxon>Actinomycetes</taxon>
        <taxon>Micrococcales</taxon>
        <taxon>Intrasporangiaceae</taxon>
        <taxon>Humibacillus</taxon>
    </lineage>
</organism>
<evidence type="ECO:0000313" key="5">
    <source>
        <dbReference type="Proteomes" id="UP000320085"/>
    </source>
</evidence>
<name>A0A543PT42_9MICO</name>
<dbReference type="Pfam" id="PF08327">
    <property type="entry name" value="AHSA1"/>
    <property type="match status" value="1"/>
</dbReference>
<protein>
    <submittedName>
        <fullName evidence="4">Uncharacterized protein YndB with AHSA1/START domain</fullName>
    </submittedName>
</protein>
<dbReference type="Proteomes" id="UP000320085">
    <property type="component" value="Unassembled WGS sequence"/>
</dbReference>
<comment type="similarity">
    <text evidence="1">Belongs to the AHA1 family.</text>
</comment>
<dbReference type="AlphaFoldDB" id="A0A543PT42"/>
<accession>A0A543PT42</accession>
<comment type="caution">
    <text evidence="4">The sequence shown here is derived from an EMBL/GenBank/DDBJ whole genome shotgun (WGS) entry which is preliminary data.</text>
</comment>
<dbReference type="InterPro" id="IPR023393">
    <property type="entry name" value="START-like_dom_sf"/>
</dbReference>
<dbReference type="InterPro" id="IPR013538">
    <property type="entry name" value="ASHA1/2-like_C"/>
</dbReference>
<sequence length="221" mass="23126">MSSTSSTSATGPAEPARHADRLGTVGRTVASGSRDGADTKTVTVSQSYPVGIDELWSAVTDGERISRWLMPISGDLRLGGHYQLEGNAGGSIEECVPGERIAVTWEFAGEVSWVVATLSGGDTESALRVEHVAHVDAQRWAEYGPGAVGIGWDSMLLGLTLHLESGSGMDREEAAAWVASDDGRAFMRGSGEAWCRAQVDAGEDEAAARAAADRCIAAYLG</sequence>
<reference evidence="4 5" key="1">
    <citation type="submission" date="2019-06" db="EMBL/GenBank/DDBJ databases">
        <title>Sequencing the genomes of 1000 actinobacteria strains.</title>
        <authorList>
            <person name="Klenk H.-P."/>
        </authorList>
    </citation>
    <scope>NUCLEOTIDE SEQUENCE [LARGE SCALE GENOMIC DNA]</scope>
    <source>
        <strain evidence="4 5">DSM 21776</strain>
    </source>
</reference>
<dbReference type="SUPFAM" id="SSF55961">
    <property type="entry name" value="Bet v1-like"/>
    <property type="match status" value="1"/>
</dbReference>
<evidence type="ECO:0000313" key="4">
    <source>
        <dbReference type="EMBL" id="TQN47240.1"/>
    </source>
</evidence>
<feature type="region of interest" description="Disordered" evidence="2">
    <location>
        <begin position="1"/>
        <end position="40"/>
    </location>
</feature>
<feature type="domain" description="Activator of Hsp90 ATPase homologue 1/2-like C-terminal" evidence="3">
    <location>
        <begin position="52"/>
        <end position="162"/>
    </location>
</feature>
<dbReference type="EMBL" id="VFQF01000001">
    <property type="protein sequence ID" value="TQN47240.1"/>
    <property type="molecule type" value="Genomic_DNA"/>
</dbReference>
<evidence type="ECO:0000259" key="3">
    <source>
        <dbReference type="Pfam" id="PF08327"/>
    </source>
</evidence>
<evidence type="ECO:0000256" key="1">
    <source>
        <dbReference type="ARBA" id="ARBA00006817"/>
    </source>
</evidence>
<evidence type="ECO:0000256" key="2">
    <source>
        <dbReference type="SAM" id="MobiDB-lite"/>
    </source>
</evidence>
<dbReference type="Gene3D" id="3.30.530.20">
    <property type="match status" value="1"/>
</dbReference>
<gene>
    <name evidence="4" type="ORF">FHX52_0333</name>
</gene>
<proteinExistence type="inferred from homology"/>
<dbReference type="RefSeq" id="WP_141819349.1">
    <property type="nucleotide sequence ID" value="NZ_BAAAQC010000005.1"/>
</dbReference>
<dbReference type="OrthoDB" id="8117292at2"/>